<comment type="caution">
    <text evidence="6">The sequence shown here is derived from an EMBL/GenBank/DDBJ whole genome shotgun (WGS) entry which is preliminary data.</text>
</comment>
<evidence type="ECO:0000313" key="7">
    <source>
        <dbReference type="Proteomes" id="UP000005273"/>
    </source>
</evidence>
<reference evidence="7" key="1">
    <citation type="submission" date="2012-09" db="EMBL/GenBank/DDBJ databases">
        <authorList>
            <person name="Weinstock G."/>
            <person name="Sodergren E."/>
            <person name="Clifton S."/>
            <person name="Fulton L."/>
            <person name="Fulton B."/>
            <person name="Courtney L."/>
            <person name="Fronick C."/>
            <person name="Harrison M."/>
            <person name="Strong C."/>
            <person name="Farmer C."/>
            <person name="Delehaunty K."/>
            <person name="Markovic C."/>
            <person name="Hall O."/>
            <person name="Minx P."/>
            <person name="Tomlinson C."/>
            <person name="Mitreva M."/>
            <person name="Nelson J."/>
            <person name="Hou S."/>
            <person name="Wollam A."/>
            <person name="Pepin K.H."/>
            <person name="Johnson M."/>
            <person name="Bhonagiri V."/>
            <person name="Nash W.E."/>
            <person name="Suruliraj S."/>
            <person name="Warren W."/>
            <person name="Chinwalla A."/>
            <person name="Mardis E.R."/>
            <person name="Wilson R.K."/>
        </authorList>
    </citation>
    <scope>NUCLEOTIDE SEQUENCE [LARGE SCALE GENOMIC DNA]</scope>
    <source>
        <strain evidence="7">OS1</strain>
    </source>
</reference>
<comment type="similarity">
    <text evidence="2 4">Belongs to the UDP-N-acetylglucosamine 2-epimerase family.</text>
</comment>
<sequence>MEVVAMSSICCIIGTRPEAIKMAPVIMKLKERDMPYYVLATGQHTDLLTQALKVFNIVPNCNLSIMKEKQSLDYITSSVLTKVGEVLDDIRPEVVLVHGDTTTTFASALAAFYRKVKIGHVEAGLRSGNMYLPFPEEANRVMTDKLSTFWFAPTKLARENLINDGCDPSRIWVTGNTVVDALMAVKKAARPPKFSLDKLPTGAPMLLATVHRRESWGEPLEAICKALTKILDDLPELYVVVPMHKNPLVREIWQKYLGCHSRVILCDAMEYDDFVWTMDRSSLILTDSGGIQEEATTLKKPVIILRDVTERPEAVSSGTAVLAGREPSKIIELSLKILRDDKFKASILAKAGFPFGEGRAAEIIVDVLSNYIKTGKY</sequence>
<evidence type="ECO:0000256" key="3">
    <source>
        <dbReference type="ARBA" id="ARBA00038858"/>
    </source>
</evidence>
<dbReference type="OrthoDB" id="9803238at2"/>
<keyword evidence="1 4" id="KW-0413">Isomerase</keyword>
<dbReference type="STRING" id="592015.HMPREF1705_03373"/>
<dbReference type="SUPFAM" id="SSF53756">
    <property type="entry name" value="UDP-Glycosyltransferase/glycogen phosphorylase"/>
    <property type="match status" value="1"/>
</dbReference>
<evidence type="ECO:0000313" key="6">
    <source>
        <dbReference type="EMBL" id="KRT36114.1"/>
    </source>
</evidence>
<dbReference type="InterPro" id="IPR003331">
    <property type="entry name" value="UDP_GlcNAc_Epimerase_2_dom"/>
</dbReference>
<evidence type="ECO:0000259" key="5">
    <source>
        <dbReference type="Pfam" id="PF02350"/>
    </source>
</evidence>
<proteinExistence type="inferred from homology"/>
<dbReference type="EMBL" id="ACJX03000001">
    <property type="protein sequence ID" value="KRT36114.1"/>
    <property type="molecule type" value="Genomic_DNA"/>
</dbReference>
<name>A0A0T5XCX7_9BACT</name>
<dbReference type="PANTHER" id="PTHR43174:SF2">
    <property type="entry name" value="UDP-N-ACETYLGLUCOSAMINE 2-EPIMERASE"/>
    <property type="match status" value="1"/>
</dbReference>
<dbReference type="NCBIfam" id="TIGR00236">
    <property type="entry name" value="wecB"/>
    <property type="match status" value="1"/>
</dbReference>
<accession>A0A0T5XCX7</accession>
<dbReference type="Gene3D" id="3.40.50.2000">
    <property type="entry name" value="Glycogen Phosphorylase B"/>
    <property type="match status" value="2"/>
</dbReference>
<dbReference type="AlphaFoldDB" id="A0A0T5XCX7"/>
<feature type="domain" description="UDP-N-acetylglucosamine 2-epimerase" evidence="5">
    <location>
        <begin position="30"/>
        <end position="368"/>
    </location>
</feature>
<keyword evidence="7" id="KW-1185">Reference proteome</keyword>
<dbReference type="PANTHER" id="PTHR43174">
    <property type="entry name" value="UDP-N-ACETYLGLUCOSAMINE 2-EPIMERASE"/>
    <property type="match status" value="1"/>
</dbReference>
<protein>
    <recommendedName>
        <fullName evidence="3">UDP-N-acetylglucosamine 2-epimerase (non-hydrolyzing)</fullName>
        <ecNumber evidence="3">5.1.3.14</ecNumber>
    </recommendedName>
</protein>
<evidence type="ECO:0000256" key="2">
    <source>
        <dbReference type="ARBA" id="ARBA00038209"/>
    </source>
</evidence>
<gene>
    <name evidence="6" type="ORF">HMPREF1705_03373</name>
</gene>
<dbReference type="eggNOG" id="COG0381">
    <property type="taxonomic scope" value="Bacteria"/>
</dbReference>
<dbReference type="EC" id="5.1.3.14" evidence="3"/>
<organism evidence="6 7">
    <name type="scientific">Acetomicrobium hydrogeniformans ATCC BAA-1850</name>
    <dbReference type="NCBI Taxonomy" id="592015"/>
    <lineage>
        <taxon>Bacteria</taxon>
        <taxon>Thermotogati</taxon>
        <taxon>Synergistota</taxon>
        <taxon>Synergistia</taxon>
        <taxon>Synergistales</taxon>
        <taxon>Acetomicrobiaceae</taxon>
        <taxon>Acetomicrobium</taxon>
    </lineage>
</organism>
<dbReference type="CDD" id="cd03786">
    <property type="entry name" value="GTB_UDP-GlcNAc_2-Epimerase"/>
    <property type="match status" value="1"/>
</dbReference>
<dbReference type="Pfam" id="PF02350">
    <property type="entry name" value="Epimerase_2"/>
    <property type="match status" value="1"/>
</dbReference>
<evidence type="ECO:0000256" key="4">
    <source>
        <dbReference type="RuleBase" id="RU003513"/>
    </source>
</evidence>
<dbReference type="InterPro" id="IPR029767">
    <property type="entry name" value="WecB-like"/>
</dbReference>
<evidence type="ECO:0000256" key="1">
    <source>
        <dbReference type="ARBA" id="ARBA00023235"/>
    </source>
</evidence>
<dbReference type="GO" id="GO:0008761">
    <property type="term" value="F:UDP-N-acetylglucosamine 2-epimerase activity"/>
    <property type="evidence" value="ECO:0007669"/>
    <property type="project" value="UniProtKB-EC"/>
</dbReference>
<dbReference type="Proteomes" id="UP000005273">
    <property type="component" value="Unassembled WGS sequence"/>
</dbReference>